<evidence type="ECO:0000313" key="3">
    <source>
        <dbReference type="Proteomes" id="UP001562425"/>
    </source>
</evidence>
<organism evidence="2 3">
    <name type="scientific">Culex pipiens pipiens</name>
    <name type="common">Northern house mosquito</name>
    <dbReference type="NCBI Taxonomy" id="38569"/>
    <lineage>
        <taxon>Eukaryota</taxon>
        <taxon>Metazoa</taxon>
        <taxon>Ecdysozoa</taxon>
        <taxon>Arthropoda</taxon>
        <taxon>Hexapoda</taxon>
        <taxon>Insecta</taxon>
        <taxon>Pterygota</taxon>
        <taxon>Neoptera</taxon>
        <taxon>Endopterygota</taxon>
        <taxon>Diptera</taxon>
        <taxon>Nematocera</taxon>
        <taxon>Culicoidea</taxon>
        <taxon>Culicidae</taxon>
        <taxon>Culicinae</taxon>
        <taxon>Culicini</taxon>
        <taxon>Culex</taxon>
        <taxon>Culex</taxon>
    </lineage>
</organism>
<accession>A0ABD1CAS3</accession>
<dbReference type="Proteomes" id="UP001562425">
    <property type="component" value="Unassembled WGS sequence"/>
</dbReference>
<evidence type="ECO:0000313" key="2">
    <source>
        <dbReference type="EMBL" id="KAL1373437.1"/>
    </source>
</evidence>
<comment type="caution">
    <text evidence="2">The sequence shown here is derived from an EMBL/GenBank/DDBJ whole genome shotgun (WGS) entry which is preliminary data.</text>
</comment>
<reference evidence="2 3" key="1">
    <citation type="submission" date="2024-05" db="EMBL/GenBank/DDBJ databases">
        <title>Culex pipiens pipiens assembly and annotation.</title>
        <authorList>
            <person name="Alout H."/>
            <person name="Durand T."/>
        </authorList>
    </citation>
    <scope>NUCLEOTIDE SEQUENCE [LARGE SCALE GENOMIC DNA]</scope>
    <source>
        <strain evidence="2">HA-2024</strain>
        <tissue evidence="2">Whole body</tissue>
    </source>
</reference>
<keyword evidence="3" id="KW-1185">Reference proteome</keyword>
<protein>
    <submittedName>
        <fullName evidence="2">Uncharacterized protein</fullName>
    </submittedName>
</protein>
<dbReference type="EMBL" id="JBEHCU010014378">
    <property type="protein sequence ID" value="KAL1373437.1"/>
    <property type="molecule type" value="Genomic_DNA"/>
</dbReference>
<evidence type="ECO:0000256" key="1">
    <source>
        <dbReference type="SAM" id="MobiDB-lite"/>
    </source>
</evidence>
<gene>
    <name evidence="2" type="ORF">pipiens_018657</name>
</gene>
<feature type="region of interest" description="Disordered" evidence="1">
    <location>
        <begin position="122"/>
        <end position="142"/>
    </location>
</feature>
<dbReference type="AlphaFoldDB" id="A0ABD1CAS3"/>
<name>A0ABD1CAS3_CULPP</name>
<sequence length="169" mass="18402">MSVSTTLDIGRGKLIRWMFAGRMDEAVNGSEEDLSGVEFESDFLSALKSGGDEQQQFCQSDRPSMATLDTTPTDANATPPLTFRDGGGNFPSAVSSTLSQLRFRQAFNQELAAVQCANTTPNRIEGGRAEDRGDESPAVLERPAMKTNCSSGRALRGKAFYRTVLYSRF</sequence>
<proteinExistence type="predicted"/>
<feature type="compositionally biased region" description="Basic and acidic residues" evidence="1">
    <location>
        <begin position="125"/>
        <end position="135"/>
    </location>
</feature>